<dbReference type="InterPro" id="IPR051310">
    <property type="entry name" value="MCP_chemotaxis"/>
</dbReference>
<dbReference type="SMART" id="SM00283">
    <property type="entry name" value="MA"/>
    <property type="match status" value="1"/>
</dbReference>
<dbReference type="PROSITE" id="PS50885">
    <property type="entry name" value="HAMP"/>
    <property type="match status" value="2"/>
</dbReference>
<dbReference type="RefSeq" id="WP_023850876.1">
    <property type="nucleotide sequence ID" value="NZ_CP047166.1"/>
</dbReference>
<dbReference type="SMART" id="SM00304">
    <property type="entry name" value="HAMP"/>
    <property type="match status" value="3"/>
</dbReference>
<evidence type="ECO:0000256" key="2">
    <source>
        <dbReference type="ARBA" id="ARBA00029447"/>
    </source>
</evidence>
<name>A0ABX7F776_9RHOB</name>
<feature type="domain" description="Methyl-accepting transducer" evidence="5">
    <location>
        <begin position="319"/>
        <end position="548"/>
    </location>
</feature>
<feature type="domain" description="HAMP" evidence="6">
    <location>
        <begin position="199"/>
        <end position="252"/>
    </location>
</feature>
<evidence type="ECO:0000256" key="3">
    <source>
        <dbReference type="PROSITE-ProRule" id="PRU00284"/>
    </source>
</evidence>
<proteinExistence type="inferred from homology"/>
<keyword evidence="3" id="KW-0807">Transducer</keyword>
<protein>
    <submittedName>
        <fullName evidence="7">HAMP domain-containing protein</fullName>
    </submittedName>
</protein>
<evidence type="ECO:0000259" key="6">
    <source>
        <dbReference type="PROSITE" id="PS50885"/>
    </source>
</evidence>
<feature type="coiled-coil region" evidence="4">
    <location>
        <begin position="338"/>
        <end position="375"/>
    </location>
</feature>
<accession>A0ABX7F776</accession>
<dbReference type="Pfam" id="PF00672">
    <property type="entry name" value="HAMP"/>
    <property type="match status" value="1"/>
</dbReference>
<evidence type="ECO:0000313" key="7">
    <source>
        <dbReference type="EMBL" id="QRF66137.1"/>
    </source>
</evidence>
<dbReference type="InterPro" id="IPR003660">
    <property type="entry name" value="HAMP_dom"/>
</dbReference>
<dbReference type="PANTHER" id="PTHR43531:SF11">
    <property type="entry name" value="METHYL-ACCEPTING CHEMOTAXIS PROTEIN 3"/>
    <property type="match status" value="1"/>
</dbReference>
<evidence type="ECO:0000313" key="8">
    <source>
        <dbReference type="Proteomes" id="UP000596387"/>
    </source>
</evidence>
<gene>
    <name evidence="7" type="ORF">GQA70_07360</name>
</gene>
<sequence length="580" mass="60470">MTERKASRRSGASMHSVFVRCALIMAATTLAVAAVMFVQAADLARALALRGVVEQAQKASAAGAEAMAAPLRFKAVAKLEEEAQKILAAAGKEGRVVAVTNAEGEILAQAGAPGGAADLLLAMLEAARASGMGQAGPDGLIRAVPVKAGAEGPVLGTLGIVWSADHALAETNAAKLRIAGTAAAIFLGMMVVTVLVLRRTLGQPLQQLTAAVDRVARGDYDSAVGLDGRRDELGRIAVQLQALTGTLRQSRAAEEQRRVRAETQAEVVEHLGRALDVLAVGVLTHEIREDFPEEYETLRRNYNRAVDSLRAVVAGVGENASDVLRNAEQIASASDDLSRRTETQAATLEQSAAALEELLNSVNTAAGNARKAEETVRHTRSIAMQNGEVMNSAVEAMGAIEKSSERIGDIIGVIDDIAFQTNLLALNAGVEAARAGDSGKGFAVVASEVRGLAQRSAEAAQQIKELIVSSGEQVETGVLLVERAGEALRQVVSQVAEVADMVTGIAHSAGEQAGGLNEINVGVANLDTVTQQNAAMVEQSTAAAHRLRAGAMEMRRNLDTFVIDANAEANRASDGTRRAA</sequence>
<organism evidence="7 8">
    <name type="scientific">Ponticoccus alexandrii</name>
    <dbReference type="NCBI Taxonomy" id="1943633"/>
    <lineage>
        <taxon>Bacteria</taxon>
        <taxon>Pseudomonadati</taxon>
        <taxon>Pseudomonadota</taxon>
        <taxon>Alphaproteobacteria</taxon>
        <taxon>Rhodobacterales</taxon>
        <taxon>Roseobacteraceae</taxon>
        <taxon>Ponticoccus</taxon>
    </lineage>
</organism>
<dbReference type="Pfam" id="PF00015">
    <property type="entry name" value="MCPsignal"/>
    <property type="match status" value="1"/>
</dbReference>
<dbReference type="Gene3D" id="1.10.287.950">
    <property type="entry name" value="Methyl-accepting chemotaxis protein"/>
    <property type="match status" value="1"/>
</dbReference>
<comment type="similarity">
    <text evidence="2">Belongs to the methyl-accepting chemotaxis (MCP) protein family.</text>
</comment>
<dbReference type="CDD" id="cd06225">
    <property type="entry name" value="HAMP"/>
    <property type="match status" value="1"/>
</dbReference>
<dbReference type="InterPro" id="IPR004089">
    <property type="entry name" value="MCPsignal_dom"/>
</dbReference>
<dbReference type="Gene3D" id="6.10.340.10">
    <property type="match status" value="1"/>
</dbReference>
<dbReference type="Proteomes" id="UP000596387">
    <property type="component" value="Chromosome"/>
</dbReference>
<evidence type="ECO:0000256" key="4">
    <source>
        <dbReference type="SAM" id="Coils"/>
    </source>
</evidence>
<reference evidence="7 8" key="1">
    <citation type="submission" date="2019-12" db="EMBL/GenBank/DDBJ databases">
        <title>Complete Genome Sequence of a Quorum-Sensing Bacterium,Rhodobacteraceae bacterium C31, Isolated from a marine microalgae symbiotic bacteria.</title>
        <authorList>
            <person name="Zhang Y."/>
        </authorList>
    </citation>
    <scope>NUCLEOTIDE SEQUENCE [LARGE SCALE GENOMIC DNA]</scope>
    <source>
        <strain evidence="7 8">C31</strain>
    </source>
</reference>
<dbReference type="PANTHER" id="PTHR43531">
    <property type="entry name" value="PROTEIN ICFG"/>
    <property type="match status" value="1"/>
</dbReference>
<dbReference type="SUPFAM" id="SSF58104">
    <property type="entry name" value="Methyl-accepting chemotaxis protein (MCP) signaling domain"/>
    <property type="match status" value="1"/>
</dbReference>
<evidence type="ECO:0000259" key="5">
    <source>
        <dbReference type="PROSITE" id="PS50111"/>
    </source>
</evidence>
<dbReference type="SUPFAM" id="SSF158472">
    <property type="entry name" value="HAMP domain-like"/>
    <property type="match status" value="1"/>
</dbReference>
<dbReference type="EMBL" id="CP047166">
    <property type="protein sequence ID" value="QRF66137.1"/>
    <property type="molecule type" value="Genomic_DNA"/>
</dbReference>
<feature type="domain" description="HAMP" evidence="6">
    <location>
        <begin position="262"/>
        <end position="314"/>
    </location>
</feature>
<dbReference type="PROSITE" id="PS50111">
    <property type="entry name" value="CHEMOTAXIS_TRANSDUC_2"/>
    <property type="match status" value="1"/>
</dbReference>
<dbReference type="CDD" id="cd11386">
    <property type="entry name" value="MCP_signal"/>
    <property type="match status" value="1"/>
</dbReference>
<keyword evidence="1" id="KW-0145">Chemotaxis</keyword>
<evidence type="ECO:0000256" key="1">
    <source>
        <dbReference type="ARBA" id="ARBA00022500"/>
    </source>
</evidence>
<keyword evidence="8" id="KW-1185">Reference proteome</keyword>
<keyword evidence="4" id="KW-0175">Coiled coil</keyword>